<keyword evidence="4" id="KW-0545">Nucleotide biosynthesis</keyword>
<feature type="domain" description="Ribose-phosphate pyrophosphokinase N-terminal" evidence="10">
    <location>
        <begin position="1"/>
        <end position="117"/>
    </location>
</feature>
<dbReference type="SMART" id="SM01400">
    <property type="entry name" value="Pribosyltran_N"/>
    <property type="match status" value="1"/>
</dbReference>
<dbReference type="Gene3D" id="3.40.50.2020">
    <property type="match status" value="2"/>
</dbReference>
<dbReference type="InterPro" id="IPR000836">
    <property type="entry name" value="PRTase_dom"/>
</dbReference>
<comment type="caution">
    <text evidence="11">The sequence shown here is derived from an EMBL/GenBank/DDBJ whole genome shotgun (WGS) entry which is preliminary data.</text>
</comment>
<dbReference type="CDD" id="cd06223">
    <property type="entry name" value="PRTases_typeI"/>
    <property type="match status" value="1"/>
</dbReference>
<evidence type="ECO:0000313" key="11">
    <source>
        <dbReference type="EMBL" id="OIP98966.1"/>
    </source>
</evidence>
<dbReference type="InterPro" id="IPR029057">
    <property type="entry name" value="PRTase-like"/>
</dbReference>
<evidence type="ECO:0000256" key="1">
    <source>
        <dbReference type="ARBA" id="ARBA00013247"/>
    </source>
</evidence>
<keyword evidence="3" id="KW-0479">Metal-binding</keyword>
<evidence type="ECO:0000256" key="5">
    <source>
        <dbReference type="ARBA" id="ARBA00022741"/>
    </source>
</evidence>
<sequence length="300" mass="32503">MKIFSGSSNPALSKNIAEHLGCELGKVDLLHFSDGEIGVNFRESILRKDVFLVQSCSIPPNDHLMELLIMVDACRRGGARSITAVVPWLAYSRKEKKDHRYDAISGKLVANLLETAGINRLITLDLHADAVEGFFDVPVVNLSAVDLFARSIDAVDPSDTVVVAPDMGGAKRARRLAQALEVPVVILEKIRPHNSPDTEVVSMIGDVTGKRTIIIDDIASTGGTLVNAAKILKERGAKHVDVCITHAIFSDDACEKIEKSKIDHFLITDTIPLRPGASISQLKIISVARMIAEEIKGLTA</sequence>
<reference evidence="11 12" key="1">
    <citation type="journal article" date="2016" name="Environ. Microbiol.">
        <title>Genomic resolution of a cold subsurface aquifer community provides metabolic insights for novel microbes adapted to high CO concentrations.</title>
        <authorList>
            <person name="Probst A.J."/>
            <person name="Castelle C.J."/>
            <person name="Singh A."/>
            <person name="Brown C.T."/>
            <person name="Anantharaman K."/>
            <person name="Sharon I."/>
            <person name="Hug L.A."/>
            <person name="Burstein D."/>
            <person name="Emerson J.B."/>
            <person name="Thomas B.C."/>
            <person name="Banfield J.F."/>
        </authorList>
    </citation>
    <scope>NUCLEOTIDE SEQUENCE [LARGE SCALE GENOMIC DNA]</scope>
    <source>
        <strain evidence="11">CG2_30_54_11</strain>
    </source>
</reference>
<dbReference type="GO" id="GO:0004749">
    <property type="term" value="F:ribose phosphate diphosphokinase activity"/>
    <property type="evidence" value="ECO:0007669"/>
    <property type="project" value="UniProtKB-EC"/>
</dbReference>
<keyword evidence="2" id="KW-0808">Transferase</keyword>
<gene>
    <name evidence="11" type="ORF">AUK40_01025</name>
</gene>
<dbReference type="FunFam" id="3.40.50.2020:FF:000007">
    <property type="entry name" value="Ribose-phosphate pyrophosphokinase"/>
    <property type="match status" value="1"/>
</dbReference>
<dbReference type="GO" id="GO:0002189">
    <property type="term" value="C:ribose phosphate diphosphokinase complex"/>
    <property type="evidence" value="ECO:0007669"/>
    <property type="project" value="TreeGrafter"/>
</dbReference>
<dbReference type="NCBIfam" id="TIGR01251">
    <property type="entry name" value="ribP_PPkin"/>
    <property type="match status" value="1"/>
</dbReference>
<dbReference type="GO" id="GO:0006015">
    <property type="term" value="P:5-phosphoribose 1-diphosphate biosynthetic process"/>
    <property type="evidence" value="ECO:0007669"/>
    <property type="project" value="TreeGrafter"/>
</dbReference>
<accession>A0A1J5J346</accession>
<dbReference type="GO" id="GO:0000287">
    <property type="term" value="F:magnesium ion binding"/>
    <property type="evidence" value="ECO:0007669"/>
    <property type="project" value="InterPro"/>
</dbReference>
<keyword evidence="5" id="KW-0547">Nucleotide-binding</keyword>
<dbReference type="PANTHER" id="PTHR10210:SF41">
    <property type="entry name" value="RIBOSE-PHOSPHATE PYROPHOSPHOKINASE 1, CHLOROPLASTIC"/>
    <property type="match status" value="1"/>
</dbReference>
<proteinExistence type="predicted"/>
<dbReference type="NCBIfam" id="NF002320">
    <property type="entry name" value="PRK01259.1"/>
    <property type="match status" value="1"/>
</dbReference>
<evidence type="ECO:0000313" key="12">
    <source>
        <dbReference type="Proteomes" id="UP000183245"/>
    </source>
</evidence>
<evidence type="ECO:0000256" key="6">
    <source>
        <dbReference type="ARBA" id="ARBA00022777"/>
    </source>
</evidence>
<organism evidence="11 12">
    <name type="scientific">Candidatus Wirthbacteria bacterium CG2_30_54_11</name>
    <dbReference type="NCBI Taxonomy" id="1817892"/>
    <lineage>
        <taxon>Bacteria</taxon>
        <taxon>Candidatus Wirthbacteria</taxon>
    </lineage>
</organism>
<dbReference type="InterPro" id="IPR029099">
    <property type="entry name" value="Pribosyltran_N"/>
</dbReference>
<dbReference type="AlphaFoldDB" id="A0A1J5J346"/>
<dbReference type="EMBL" id="MNZT01000019">
    <property type="protein sequence ID" value="OIP98966.1"/>
    <property type="molecule type" value="Genomic_DNA"/>
</dbReference>
<evidence type="ECO:0000256" key="9">
    <source>
        <dbReference type="ARBA" id="ARBA00049535"/>
    </source>
</evidence>
<keyword evidence="7" id="KW-0067">ATP-binding</keyword>
<dbReference type="PANTHER" id="PTHR10210">
    <property type="entry name" value="RIBOSE-PHOSPHATE DIPHOSPHOKINASE FAMILY MEMBER"/>
    <property type="match status" value="1"/>
</dbReference>
<evidence type="ECO:0000256" key="2">
    <source>
        <dbReference type="ARBA" id="ARBA00022679"/>
    </source>
</evidence>
<dbReference type="EC" id="2.7.6.1" evidence="1"/>
<evidence type="ECO:0000256" key="8">
    <source>
        <dbReference type="ARBA" id="ARBA00022842"/>
    </source>
</evidence>
<keyword evidence="8" id="KW-0460">Magnesium</keyword>
<evidence type="ECO:0000256" key="3">
    <source>
        <dbReference type="ARBA" id="ARBA00022723"/>
    </source>
</evidence>
<dbReference type="Proteomes" id="UP000183245">
    <property type="component" value="Unassembled WGS sequence"/>
</dbReference>
<dbReference type="GO" id="GO:0005737">
    <property type="term" value="C:cytoplasm"/>
    <property type="evidence" value="ECO:0007669"/>
    <property type="project" value="TreeGrafter"/>
</dbReference>
<dbReference type="GO" id="GO:0005524">
    <property type="term" value="F:ATP binding"/>
    <property type="evidence" value="ECO:0007669"/>
    <property type="project" value="UniProtKB-KW"/>
</dbReference>
<evidence type="ECO:0000256" key="7">
    <source>
        <dbReference type="ARBA" id="ARBA00022840"/>
    </source>
</evidence>
<evidence type="ECO:0000259" key="10">
    <source>
        <dbReference type="Pfam" id="PF13793"/>
    </source>
</evidence>
<dbReference type="Pfam" id="PF13793">
    <property type="entry name" value="Pribosyltran_N"/>
    <property type="match status" value="1"/>
</dbReference>
<dbReference type="GO" id="GO:0006164">
    <property type="term" value="P:purine nucleotide biosynthetic process"/>
    <property type="evidence" value="ECO:0007669"/>
    <property type="project" value="TreeGrafter"/>
</dbReference>
<dbReference type="SUPFAM" id="SSF53271">
    <property type="entry name" value="PRTase-like"/>
    <property type="match status" value="1"/>
</dbReference>
<keyword evidence="6" id="KW-0418">Kinase</keyword>
<name>A0A1J5J346_9BACT</name>
<dbReference type="STRING" id="1817892.AUK40_01025"/>
<comment type="catalytic activity">
    <reaction evidence="9">
        <text>D-ribose 5-phosphate + ATP = 5-phospho-alpha-D-ribose 1-diphosphate + AMP + H(+)</text>
        <dbReference type="Rhea" id="RHEA:15609"/>
        <dbReference type="ChEBI" id="CHEBI:15378"/>
        <dbReference type="ChEBI" id="CHEBI:30616"/>
        <dbReference type="ChEBI" id="CHEBI:58017"/>
        <dbReference type="ChEBI" id="CHEBI:78346"/>
        <dbReference type="ChEBI" id="CHEBI:456215"/>
        <dbReference type="EC" id="2.7.6.1"/>
    </reaction>
</comment>
<dbReference type="GO" id="GO:0016301">
    <property type="term" value="F:kinase activity"/>
    <property type="evidence" value="ECO:0007669"/>
    <property type="project" value="UniProtKB-KW"/>
</dbReference>
<evidence type="ECO:0000256" key="4">
    <source>
        <dbReference type="ARBA" id="ARBA00022727"/>
    </source>
</evidence>
<protein>
    <recommendedName>
        <fullName evidence="1">ribose-phosphate diphosphokinase</fullName>
        <ecNumber evidence="1">2.7.6.1</ecNumber>
    </recommendedName>
</protein>
<dbReference type="InterPro" id="IPR005946">
    <property type="entry name" value="Rib-P_diPkinase"/>
</dbReference>
<dbReference type="Pfam" id="PF14572">
    <property type="entry name" value="Pribosyl_synth"/>
    <property type="match status" value="1"/>
</dbReference>